<evidence type="ECO:0000313" key="3">
    <source>
        <dbReference type="Proteomes" id="UP001358586"/>
    </source>
</evidence>
<dbReference type="Proteomes" id="UP001358586">
    <property type="component" value="Chromosome 7"/>
</dbReference>
<keyword evidence="1" id="KW-0175">Coiled coil</keyword>
<dbReference type="EMBL" id="JARKNE010000007">
    <property type="protein sequence ID" value="KAK5818888.1"/>
    <property type="molecule type" value="Genomic_DNA"/>
</dbReference>
<sequence>MSLVESQNEKEILIARVAELENALHQHHSRNSDIKLRASLSRIEDLKGKVEELETAL</sequence>
<organism evidence="2 3">
    <name type="scientific">Gossypium arboreum</name>
    <name type="common">Tree cotton</name>
    <name type="synonym">Gossypium nanking</name>
    <dbReference type="NCBI Taxonomy" id="29729"/>
    <lineage>
        <taxon>Eukaryota</taxon>
        <taxon>Viridiplantae</taxon>
        <taxon>Streptophyta</taxon>
        <taxon>Embryophyta</taxon>
        <taxon>Tracheophyta</taxon>
        <taxon>Spermatophyta</taxon>
        <taxon>Magnoliopsida</taxon>
        <taxon>eudicotyledons</taxon>
        <taxon>Gunneridae</taxon>
        <taxon>Pentapetalae</taxon>
        <taxon>rosids</taxon>
        <taxon>malvids</taxon>
        <taxon>Malvales</taxon>
        <taxon>Malvaceae</taxon>
        <taxon>Malvoideae</taxon>
        <taxon>Gossypium</taxon>
    </lineage>
</organism>
<evidence type="ECO:0000256" key="1">
    <source>
        <dbReference type="SAM" id="Coils"/>
    </source>
</evidence>
<protein>
    <submittedName>
        <fullName evidence="2">Uncharacterized protein</fullName>
    </submittedName>
</protein>
<gene>
    <name evidence="2" type="ORF">PVK06_023838</name>
</gene>
<feature type="coiled-coil region" evidence="1">
    <location>
        <begin position="3"/>
        <end position="56"/>
    </location>
</feature>
<name>A0ABR0PCH0_GOSAR</name>
<keyword evidence="3" id="KW-1185">Reference proteome</keyword>
<reference evidence="2 3" key="1">
    <citation type="submission" date="2023-03" db="EMBL/GenBank/DDBJ databases">
        <title>WGS of Gossypium arboreum.</title>
        <authorList>
            <person name="Yu D."/>
        </authorList>
    </citation>
    <scope>NUCLEOTIDE SEQUENCE [LARGE SCALE GENOMIC DNA]</scope>
    <source>
        <tissue evidence="2">Leaf</tissue>
    </source>
</reference>
<accession>A0ABR0PCH0</accession>
<proteinExistence type="predicted"/>
<comment type="caution">
    <text evidence="2">The sequence shown here is derived from an EMBL/GenBank/DDBJ whole genome shotgun (WGS) entry which is preliminary data.</text>
</comment>
<evidence type="ECO:0000313" key="2">
    <source>
        <dbReference type="EMBL" id="KAK5818888.1"/>
    </source>
</evidence>